<evidence type="ECO:0000256" key="1">
    <source>
        <dbReference type="SAM" id="MobiDB-lite"/>
    </source>
</evidence>
<dbReference type="RefSeq" id="WP_176233617.1">
    <property type="nucleotide sequence ID" value="NZ_BLRY01000106.1"/>
</dbReference>
<feature type="compositionally biased region" description="Polar residues" evidence="1">
    <location>
        <begin position="116"/>
        <end position="125"/>
    </location>
</feature>
<accession>A0A6V8P046</accession>
<dbReference type="InterPro" id="IPR006657">
    <property type="entry name" value="MoPterin_dinucl-bd_dom"/>
</dbReference>
<dbReference type="GO" id="GO:0043546">
    <property type="term" value="F:molybdopterin cofactor binding"/>
    <property type="evidence" value="ECO:0007669"/>
    <property type="project" value="InterPro"/>
</dbReference>
<evidence type="ECO:0000259" key="2">
    <source>
        <dbReference type="Pfam" id="PF01568"/>
    </source>
</evidence>
<dbReference type="Proteomes" id="UP000543224">
    <property type="component" value="Unassembled WGS sequence"/>
</dbReference>
<reference evidence="5 6" key="1">
    <citation type="journal article" date="2020" name="Front. Microbiol.">
        <title>Single-cell genomics of novel Actinobacteria with the Wood-Ljungdahl pathway discovered in a serpentinizing system.</title>
        <authorList>
            <person name="Merino N."/>
            <person name="Kawai M."/>
            <person name="Boyd E.S."/>
            <person name="Colman D.R."/>
            <person name="McGlynn S.E."/>
            <person name="Nealson K.H."/>
            <person name="Kurokawa K."/>
            <person name="Hongoh Y."/>
        </authorList>
    </citation>
    <scope>NUCLEOTIDE SEQUENCE [LARGE SCALE GENOMIC DNA]</scope>
    <source>
        <strain evidence="3 6">S06</strain>
        <strain evidence="4 5">S25</strain>
    </source>
</reference>
<gene>
    <name evidence="3" type="ORF">HKBW3S06_01550</name>
    <name evidence="4" type="ORF">HKBW3S25_01356</name>
</gene>
<evidence type="ECO:0000313" key="6">
    <source>
        <dbReference type="Proteomes" id="UP000580051"/>
    </source>
</evidence>
<evidence type="ECO:0000313" key="4">
    <source>
        <dbReference type="EMBL" id="GFP25875.1"/>
    </source>
</evidence>
<name>A0A6V8P046_9ACTN</name>
<evidence type="ECO:0000313" key="3">
    <source>
        <dbReference type="EMBL" id="GFP22323.1"/>
    </source>
</evidence>
<dbReference type="AlphaFoldDB" id="A0A6V8P046"/>
<dbReference type="SUPFAM" id="SSF50692">
    <property type="entry name" value="ADC-like"/>
    <property type="match status" value="1"/>
</dbReference>
<organism evidence="4 5">
    <name type="scientific">Candidatus Hakubella thermalkaliphila</name>
    <dbReference type="NCBI Taxonomy" id="2754717"/>
    <lineage>
        <taxon>Bacteria</taxon>
        <taxon>Bacillati</taxon>
        <taxon>Actinomycetota</taxon>
        <taxon>Actinomycetota incertae sedis</taxon>
        <taxon>Candidatus Hakubellales</taxon>
        <taxon>Candidatus Hakubellaceae</taxon>
        <taxon>Candidatus Hakubella</taxon>
    </lineage>
</organism>
<dbReference type="Pfam" id="PF01568">
    <property type="entry name" value="Molydop_binding"/>
    <property type="match status" value="1"/>
</dbReference>
<dbReference type="InterPro" id="IPR009010">
    <property type="entry name" value="Asp_de-COase-like_dom_sf"/>
</dbReference>
<dbReference type="GO" id="GO:0016491">
    <property type="term" value="F:oxidoreductase activity"/>
    <property type="evidence" value="ECO:0007669"/>
    <property type="project" value="InterPro"/>
</dbReference>
<dbReference type="EMBL" id="BLRX01000244">
    <property type="protein sequence ID" value="GFP25875.1"/>
    <property type="molecule type" value="Genomic_DNA"/>
</dbReference>
<sequence>MDLPGVERRISLPHNVVTLRQRGRIEIGKMKLILITGRTLKQGCSSMLGKDSPDYLEETARAEMNREDLDSRGLKEGDRIKARTDAGVALFTCQEGKVPRGIIFVPYGPLANQLVGTDTQGSGMPSSKGVEVEVEPAEKGLSS</sequence>
<dbReference type="EMBL" id="BLRV01000344">
    <property type="protein sequence ID" value="GFP22323.1"/>
    <property type="molecule type" value="Genomic_DNA"/>
</dbReference>
<feature type="region of interest" description="Disordered" evidence="1">
    <location>
        <begin position="116"/>
        <end position="143"/>
    </location>
</feature>
<proteinExistence type="predicted"/>
<dbReference type="Gene3D" id="2.40.40.20">
    <property type="match status" value="1"/>
</dbReference>
<protein>
    <submittedName>
        <fullName evidence="4">Formylmethanofuran dehydrogenase subunit D</fullName>
    </submittedName>
</protein>
<evidence type="ECO:0000313" key="5">
    <source>
        <dbReference type="Proteomes" id="UP000543224"/>
    </source>
</evidence>
<dbReference type="Proteomes" id="UP000580051">
    <property type="component" value="Unassembled WGS sequence"/>
</dbReference>
<comment type="caution">
    <text evidence="4">The sequence shown here is derived from an EMBL/GenBank/DDBJ whole genome shotgun (WGS) entry which is preliminary data.</text>
</comment>
<feature type="domain" description="Molybdopterin dinucleotide-binding" evidence="2">
    <location>
        <begin position="32"/>
        <end position="130"/>
    </location>
</feature>